<evidence type="ECO:0000313" key="2">
    <source>
        <dbReference type="EMBL" id="KFH43482.1"/>
    </source>
</evidence>
<name>A0A086T2A0_HAPC1</name>
<feature type="region of interest" description="Disordered" evidence="1">
    <location>
        <begin position="1"/>
        <end position="30"/>
    </location>
</feature>
<dbReference type="EMBL" id="JPKY01000068">
    <property type="protein sequence ID" value="KFH43482.1"/>
    <property type="molecule type" value="Genomic_DNA"/>
</dbReference>
<reference evidence="3" key="1">
    <citation type="journal article" date="2014" name="Genome Announc.">
        <title>Genome sequence and annotation of Acremonium chrysogenum, producer of the beta-lactam antibiotic cephalosporin C.</title>
        <authorList>
            <person name="Terfehr D."/>
            <person name="Dahlmann T.A."/>
            <person name="Specht T."/>
            <person name="Zadra I."/>
            <person name="Kuernsteiner H."/>
            <person name="Kueck U."/>
        </authorList>
    </citation>
    <scope>NUCLEOTIDE SEQUENCE [LARGE SCALE GENOMIC DNA]</scope>
    <source>
        <strain evidence="3">ATCC 11550 / CBS 779.69 / DSM 880 / IAM 14645 / JCM 23072 / IMI 49137</strain>
    </source>
</reference>
<keyword evidence="3" id="KW-1185">Reference proteome</keyword>
<dbReference type="HOGENOM" id="CLU_2589165_0_0_1"/>
<comment type="caution">
    <text evidence="2">The sequence shown here is derived from an EMBL/GenBank/DDBJ whole genome shotgun (WGS) entry which is preliminary data.</text>
</comment>
<dbReference type="Proteomes" id="UP000029964">
    <property type="component" value="Unassembled WGS sequence"/>
</dbReference>
<feature type="compositionally biased region" description="Basic and acidic residues" evidence="1">
    <location>
        <begin position="12"/>
        <end position="21"/>
    </location>
</feature>
<sequence>MSSVGFGFDIPAGKDKKRERTFVPNKRPVESNTLTDKLSWQCHPLGRGSSLKEPRPFRKEDAKSQGSPGIDFCRASGGWG</sequence>
<evidence type="ECO:0000313" key="3">
    <source>
        <dbReference type="Proteomes" id="UP000029964"/>
    </source>
</evidence>
<proteinExistence type="predicted"/>
<dbReference type="AlphaFoldDB" id="A0A086T2A0"/>
<feature type="region of interest" description="Disordered" evidence="1">
    <location>
        <begin position="43"/>
        <end position="80"/>
    </location>
</feature>
<accession>A0A086T2A0</accession>
<organism evidence="2 3">
    <name type="scientific">Hapsidospora chrysogenum (strain ATCC 11550 / CBS 779.69 / DSM 880 / IAM 14645 / JCM 23072 / IMI 49137)</name>
    <name type="common">Acremonium chrysogenum</name>
    <dbReference type="NCBI Taxonomy" id="857340"/>
    <lineage>
        <taxon>Eukaryota</taxon>
        <taxon>Fungi</taxon>
        <taxon>Dikarya</taxon>
        <taxon>Ascomycota</taxon>
        <taxon>Pezizomycotina</taxon>
        <taxon>Sordariomycetes</taxon>
        <taxon>Hypocreomycetidae</taxon>
        <taxon>Hypocreales</taxon>
        <taxon>Bionectriaceae</taxon>
        <taxon>Hapsidospora</taxon>
    </lineage>
</organism>
<protein>
    <submittedName>
        <fullName evidence="2">Uncharacterized protein</fullName>
    </submittedName>
</protein>
<gene>
    <name evidence="2" type="ORF">ACRE_057740</name>
</gene>
<evidence type="ECO:0000256" key="1">
    <source>
        <dbReference type="SAM" id="MobiDB-lite"/>
    </source>
</evidence>
<feature type="compositionally biased region" description="Basic and acidic residues" evidence="1">
    <location>
        <begin position="50"/>
        <end position="63"/>
    </location>
</feature>